<dbReference type="GeneID" id="9813055"/>
<evidence type="ECO:0000313" key="3">
    <source>
        <dbReference type="EMBL" id="KAF1756152.1"/>
    </source>
</evidence>
<dbReference type="Pfam" id="PF00505">
    <property type="entry name" value="HMG_box"/>
    <property type="match status" value="1"/>
</dbReference>
<feature type="DNA-binding region" description="HMG box" evidence="1">
    <location>
        <begin position="80"/>
        <end position="148"/>
    </location>
</feature>
<dbReference type="RefSeq" id="XP_053584015.1">
    <property type="nucleotide sequence ID" value="XM_053729243.1"/>
</dbReference>
<dbReference type="Proteomes" id="UP000483820">
    <property type="component" value="Chromosome IV"/>
</dbReference>
<dbReference type="PROSITE" id="PS50118">
    <property type="entry name" value="HMG_BOX_2"/>
    <property type="match status" value="1"/>
</dbReference>
<evidence type="ECO:0000256" key="1">
    <source>
        <dbReference type="PROSITE-ProRule" id="PRU00267"/>
    </source>
</evidence>
<dbReference type="AlphaFoldDB" id="A0A6A5GP13"/>
<dbReference type="EMBL" id="WUAV01000004">
    <property type="protein sequence ID" value="KAF1756152.1"/>
    <property type="molecule type" value="Genomic_DNA"/>
</dbReference>
<dbReference type="InterPro" id="IPR009071">
    <property type="entry name" value="HMG_box_dom"/>
</dbReference>
<dbReference type="GO" id="GO:0005634">
    <property type="term" value="C:nucleus"/>
    <property type="evidence" value="ECO:0007669"/>
    <property type="project" value="UniProtKB-UniRule"/>
</dbReference>
<feature type="domain" description="HMG box" evidence="2">
    <location>
        <begin position="80"/>
        <end position="148"/>
    </location>
</feature>
<reference evidence="3 4" key="1">
    <citation type="submission" date="2019-12" db="EMBL/GenBank/DDBJ databases">
        <title>Chromosome-level assembly of the Caenorhabditis remanei genome.</title>
        <authorList>
            <person name="Teterina A.A."/>
            <person name="Willis J.H."/>
            <person name="Phillips P.C."/>
        </authorList>
    </citation>
    <scope>NUCLEOTIDE SEQUENCE [LARGE SCALE GENOMIC DNA]</scope>
    <source>
        <strain evidence="3 4">PX506</strain>
        <tissue evidence="3">Whole organism</tissue>
    </source>
</reference>
<dbReference type="CDD" id="cd00084">
    <property type="entry name" value="HMG-box_SF"/>
    <property type="match status" value="1"/>
</dbReference>
<name>A0A6A5GP13_CAERE</name>
<gene>
    <name evidence="3" type="ORF">GCK72_012605</name>
</gene>
<keyword evidence="1" id="KW-0238">DNA-binding</keyword>
<sequence length="232" mass="27930">MKPRHKQNFNEQNRVKPTEIVGYKNWKEKELASRKENIEMRSENEWVSIWNKELTKNERHRWMNDAKKEEKALLELLSIEKPPQDAYHLWFKEKVPEFKKKDPHLTFGDLSKMMAEVWNSMSEVKRRPFHEKLRILRIIFEEKLSHHYEVTLVQNARQPPLRSAPVKPIPVRKPLAVRPPAKRNKEDSLMFPNIKVSKFPVDIRTIEPTIKQIDDVQWDFFPWLDVLKSIYS</sequence>
<protein>
    <recommendedName>
        <fullName evidence="2">HMG box domain-containing protein</fullName>
    </recommendedName>
</protein>
<dbReference type="KEGG" id="crq:GCK72_012605"/>
<dbReference type="SUPFAM" id="SSF47095">
    <property type="entry name" value="HMG-box"/>
    <property type="match status" value="1"/>
</dbReference>
<comment type="caution">
    <text evidence="3">The sequence shown here is derived from an EMBL/GenBank/DDBJ whole genome shotgun (WGS) entry which is preliminary data.</text>
</comment>
<proteinExistence type="predicted"/>
<organism evidence="3 4">
    <name type="scientific">Caenorhabditis remanei</name>
    <name type="common">Caenorhabditis vulgaris</name>
    <dbReference type="NCBI Taxonomy" id="31234"/>
    <lineage>
        <taxon>Eukaryota</taxon>
        <taxon>Metazoa</taxon>
        <taxon>Ecdysozoa</taxon>
        <taxon>Nematoda</taxon>
        <taxon>Chromadorea</taxon>
        <taxon>Rhabditida</taxon>
        <taxon>Rhabditina</taxon>
        <taxon>Rhabditomorpha</taxon>
        <taxon>Rhabditoidea</taxon>
        <taxon>Rhabditidae</taxon>
        <taxon>Peloderinae</taxon>
        <taxon>Caenorhabditis</taxon>
    </lineage>
</organism>
<dbReference type="GO" id="GO:0003677">
    <property type="term" value="F:DNA binding"/>
    <property type="evidence" value="ECO:0007669"/>
    <property type="project" value="UniProtKB-UniRule"/>
</dbReference>
<evidence type="ECO:0000259" key="2">
    <source>
        <dbReference type="PROSITE" id="PS50118"/>
    </source>
</evidence>
<dbReference type="Gene3D" id="1.10.30.10">
    <property type="entry name" value="High mobility group box domain"/>
    <property type="match status" value="1"/>
</dbReference>
<accession>A0A6A5GP13</accession>
<dbReference type="CTD" id="9813055"/>
<dbReference type="InterPro" id="IPR036910">
    <property type="entry name" value="HMG_box_dom_sf"/>
</dbReference>
<keyword evidence="1" id="KW-0539">Nucleus</keyword>
<dbReference type="SMART" id="SM00398">
    <property type="entry name" value="HMG"/>
    <property type="match status" value="1"/>
</dbReference>
<evidence type="ECO:0000313" key="4">
    <source>
        <dbReference type="Proteomes" id="UP000483820"/>
    </source>
</evidence>